<dbReference type="InterPro" id="IPR011579">
    <property type="entry name" value="ATPase_dom"/>
</dbReference>
<dbReference type="Gene3D" id="3.40.50.300">
    <property type="entry name" value="P-loop containing nucleotide triphosphate hydrolases"/>
    <property type="match status" value="1"/>
</dbReference>
<evidence type="ECO:0000259" key="1">
    <source>
        <dbReference type="Pfam" id="PF01637"/>
    </source>
</evidence>
<dbReference type="PANTHER" id="PTHR34704:SF1">
    <property type="entry name" value="ATPASE"/>
    <property type="match status" value="1"/>
</dbReference>
<dbReference type="AlphaFoldDB" id="A0A5B8VKM1"/>
<reference evidence="2 3" key="1">
    <citation type="journal article" date="2017" name="Int. J. Syst. Evol. Microbiol.">
        <title>Arachidicoccus ginsenosidivorans sp. nov., with ginsenoside-converting activity isolated from ginseng cultivating soil.</title>
        <authorList>
            <person name="Siddiqi M.Z."/>
            <person name="Aslam Z."/>
            <person name="Im W.T."/>
        </authorList>
    </citation>
    <scope>NUCLEOTIDE SEQUENCE [LARGE SCALE GENOMIC DNA]</scope>
    <source>
        <strain evidence="2 3">Gsoil 809</strain>
    </source>
</reference>
<evidence type="ECO:0000313" key="2">
    <source>
        <dbReference type="EMBL" id="QEC71522.1"/>
    </source>
</evidence>
<sequence>MSETIIGREAEKKILREVLESKEAELVAIVGRPRIGKTFLIRNYFEKELLFQFAGASGKNLKTQLSNFSAALQMAMKLSVPIAPPNSWHDAFIILSRFLEENLNGEPKVILFDEFPWIHTPKSGFLSAFAHWWNTWASRKSTLKVIICGSAASWMIRNVLYDRGGLHNRVSQTIRLYPFNLKETQQYLISRGIILDPMQLLKIYMALGGIPHYLKKIEIGQSSNQIIDHLFFEKDGALRKEFEVLYQSLFNNAGKHEAIVKELSKKQIGMSRSELISKLNFTTGGTTTQIFDELEESGFITYYLPFGKANRVGIYKLTDEYSIFYLRFVQGRRATGRETWHKIAESQSYVSWCGFVFEAICQKHVAQIKQALGISGIYTEESTWRYVAKQGETGAQIDLLLDRKDHSINVCEIKFSKNEFTIDKDYAGEIDREIQIFKDQTGTKKTIFPTMITTFGTKLNINYTGRITSEVVMEDLFK</sequence>
<keyword evidence="2" id="KW-0547">Nucleotide-binding</keyword>
<dbReference type="KEGG" id="agi:FSB73_07415"/>
<name>A0A5B8VKM1_9BACT</name>
<dbReference type="OrthoDB" id="9813134at2"/>
<dbReference type="Proteomes" id="UP000321291">
    <property type="component" value="Chromosome"/>
</dbReference>
<gene>
    <name evidence="2" type="ORF">FSB73_07415</name>
</gene>
<evidence type="ECO:0000313" key="3">
    <source>
        <dbReference type="Proteomes" id="UP000321291"/>
    </source>
</evidence>
<dbReference type="PANTHER" id="PTHR34704">
    <property type="entry name" value="ATPASE"/>
    <property type="match status" value="1"/>
</dbReference>
<dbReference type="InterPro" id="IPR027417">
    <property type="entry name" value="P-loop_NTPase"/>
</dbReference>
<dbReference type="EMBL" id="CP042434">
    <property type="protein sequence ID" value="QEC71522.1"/>
    <property type="molecule type" value="Genomic_DNA"/>
</dbReference>
<protein>
    <submittedName>
        <fullName evidence="2">ATP-binding protein</fullName>
    </submittedName>
</protein>
<dbReference type="GO" id="GO:0005524">
    <property type="term" value="F:ATP binding"/>
    <property type="evidence" value="ECO:0007669"/>
    <property type="project" value="UniProtKB-KW"/>
</dbReference>
<dbReference type="RefSeq" id="WP_146780900.1">
    <property type="nucleotide sequence ID" value="NZ_CP042434.1"/>
</dbReference>
<accession>A0A5B8VKM1</accession>
<organism evidence="2 3">
    <name type="scientific">Arachidicoccus ginsenosidivorans</name>
    <dbReference type="NCBI Taxonomy" id="496057"/>
    <lineage>
        <taxon>Bacteria</taxon>
        <taxon>Pseudomonadati</taxon>
        <taxon>Bacteroidota</taxon>
        <taxon>Chitinophagia</taxon>
        <taxon>Chitinophagales</taxon>
        <taxon>Chitinophagaceae</taxon>
        <taxon>Arachidicoccus</taxon>
    </lineage>
</organism>
<proteinExistence type="predicted"/>
<dbReference type="Pfam" id="PF01637">
    <property type="entry name" value="ATPase_2"/>
    <property type="match status" value="1"/>
</dbReference>
<keyword evidence="2" id="KW-0067">ATP-binding</keyword>
<feature type="domain" description="ATPase" evidence="1">
    <location>
        <begin position="8"/>
        <end position="216"/>
    </location>
</feature>
<dbReference type="SUPFAM" id="SSF52540">
    <property type="entry name" value="P-loop containing nucleoside triphosphate hydrolases"/>
    <property type="match status" value="1"/>
</dbReference>
<keyword evidence="3" id="KW-1185">Reference proteome</keyword>